<feature type="region of interest" description="Disordered" evidence="1">
    <location>
        <begin position="87"/>
        <end position="122"/>
    </location>
</feature>
<name>A0AAE1IU76_9FABA</name>
<keyword evidence="3" id="KW-1185">Reference proteome</keyword>
<accession>A0AAE1IU76</accession>
<dbReference type="EMBL" id="JAWXYG010000012">
    <property type="protein sequence ID" value="KAK4257682.1"/>
    <property type="molecule type" value="Genomic_DNA"/>
</dbReference>
<dbReference type="Proteomes" id="UP001293593">
    <property type="component" value="Unassembled WGS sequence"/>
</dbReference>
<gene>
    <name evidence="2" type="ORF">QN277_007241</name>
</gene>
<dbReference type="AlphaFoldDB" id="A0AAE1IU76"/>
<feature type="compositionally biased region" description="Low complexity" evidence="1">
    <location>
        <begin position="89"/>
        <end position="101"/>
    </location>
</feature>
<reference evidence="2" key="1">
    <citation type="submission" date="2023-10" db="EMBL/GenBank/DDBJ databases">
        <title>Chromosome-level genome of the transformable northern wattle, Acacia crassicarpa.</title>
        <authorList>
            <person name="Massaro I."/>
            <person name="Sinha N.R."/>
            <person name="Poethig S."/>
            <person name="Leichty A.R."/>
        </authorList>
    </citation>
    <scope>NUCLEOTIDE SEQUENCE</scope>
    <source>
        <strain evidence="2">Acra3RX</strain>
        <tissue evidence="2">Leaf</tissue>
    </source>
</reference>
<dbReference type="PANTHER" id="PTHR34130">
    <property type="entry name" value="OS08G0243800 PROTEIN"/>
    <property type="match status" value="1"/>
</dbReference>
<protein>
    <submittedName>
        <fullName evidence="2">Uncharacterized protein</fullName>
    </submittedName>
</protein>
<evidence type="ECO:0000256" key="1">
    <source>
        <dbReference type="SAM" id="MobiDB-lite"/>
    </source>
</evidence>
<sequence length="273" mass="30496">MSTMAHGDASVIHQPSSSQESLEEHEQEGQEEEEEEALSLCDLALDDMSSKEVRRSSFSDASDLFEFFNEAVLDMCPAGEIFSRGKLEPSFNHSSRSSDSSSVDHRPVRESNMLQPTRFSKPDPFSGVRFHVSRSNSVGTACSNSPRSVMMRNSRSLDCQKLRRSSSSILFMAPEMERNSSTGKRAMLKPRWCSVMIGTVKPPKEMDLSDMKNRLARRNPSTRMFPTVIDEGGKMAENRSSAKCSWRILRVITCKDRRSVAVTTSLAVVPQAT</sequence>
<evidence type="ECO:0000313" key="3">
    <source>
        <dbReference type="Proteomes" id="UP001293593"/>
    </source>
</evidence>
<feature type="region of interest" description="Disordered" evidence="1">
    <location>
        <begin position="1"/>
        <end position="39"/>
    </location>
</feature>
<organism evidence="2 3">
    <name type="scientific">Acacia crassicarpa</name>
    <name type="common">northern wattle</name>
    <dbReference type="NCBI Taxonomy" id="499986"/>
    <lineage>
        <taxon>Eukaryota</taxon>
        <taxon>Viridiplantae</taxon>
        <taxon>Streptophyta</taxon>
        <taxon>Embryophyta</taxon>
        <taxon>Tracheophyta</taxon>
        <taxon>Spermatophyta</taxon>
        <taxon>Magnoliopsida</taxon>
        <taxon>eudicotyledons</taxon>
        <taxon>Gunneridae</taxon>
        <taxon>Pentapetalae</taxon>
        <taxon>rosids</taxon>
        <taxon>fabids</taxon>
        <taxon>Fabales</taxon>
        <taxon>Fabaceae</taxon>
        <taxon>Caesalpinioideae</taxon>
        <taxon>mimosoid clade</taxon>
        <taxon>Acacieae</taxon>
        <taxon>Acacia</taxon>
    </lineage>
</organism>
<comment type="caution">
    <text evidence="2">The sequence shown here is derived from an EMBL/GenBank/DDBJ whole genome shotgun (WGS) entry which is preliminary data.</text>
</comment>
<dbReference type="PANTHER" id="PTHR34130:SF3">
    <property type="entry name" value="DUF1645 FAMILY PROTEIN"/>
    <property type="match status" value="1"/>
</dbReference>
<proteinExistence type="predicted"/>
<evidence type="ECO:0000313" key="2">
    <source>
        <dbReference type="EMBL" id="KAK4257682.1"/>
    </source>
</evidence>